<accession>A0A2T3NLT7</accession>
<gene>
    <name evidence="4" type="ORF">C9J01_05335</name>
</gene>
<name>A0A2T3NLT7_9GAMM</name>
<evidence type="ECO:0000259" key="3">
    <source>
        <dbReference type="Pfam" id="PF13192"/>
    </source>
</evidence>
<dbReference type="EMBL" id="PYMB01000001">
    <property type="protein sequence ID" value="PSW16422.1"/>
    <property type="molecule type" value="Genomic_DNA"/>
</dbReference>
<dbReference type="Proteomes" id="UP000241346">
    <property type="component" value="Unassembled WGS sequence"/>
</dbReference>
<dbReference type="OrthoDB" id="9800630at2"/>
<evidence type="ECO:0000313" key="5">
    <source>
        <dbReference type="Proteomes" id="UP000241346"/>
    </source>
</evidence>
<dbReference type="NCBIfam" id="TIGR00412">
    <property type="entry name" value="redox_disulf_2"/>
    <property type="match status" value="1"/>
</dbReference>
<dbReference type="PANTHER" id="PTHR36450:SF1">
    <property type="entry name" value="THIOREDOXIN"/>
    <property type="match status" value="1"/>
</dbReference>
<evidence type="ECO:0000256" key="1">
    <source>
        <dbReference type="PIRSR" id="PIRSR037031-50"/>
    </source>
</evidence>
<protein>
    <submittedName>
        <fullName evidence="4">Thioredoxin family protein</fullName>
    </submittedName>
</protein>
<dbReference type="InterPro" id="IPR036249">
    <property type="entry name" value="Thioredoxin-like_sf"/>
</dbReference>
<sequence>MKNVKVLGSGCKNCTVTVELINDIFQQQGVEFELEKVQDMAQIMVYGVMSTPAVVINDVVVHKGSVPKKENVESWLAS</sequence>
<reference evidence="4 5" key="1">
    <citation type="submission" date="2018-03" db="EMBL/GenBank/DDBJ databases">
        <title>Whole genome sequencing of Histamine producing bacteria.</title>
        <authorList>
            <person name="Butler K."/>
        </authorList>
    </citation>
    <scope>NUCLEOTIDE SEQUENCE [LARGE SCALE GENOMIC DNA]</scope>
    <source>
        <strain evidence="4 5">DSM 19138</strain>
    </source>
</reference>
<feature type="disulfide bond" description="Redox-active" evidence="2">
    <location>
        <begin position="11"/>
        <end position="14"/>
    </location>
</feature>
<feature type="domain" description="Thioredoxin-like fold" evidence="3">
    <location>
        <begin position="3"/>
        <end position="76"/>
    </location>
</feature>
<dbReference type="Pfam" id="PF13192">
    <property type="entry name" value="Thioredoxin_3"/>
    <property type="match status" value="1"/>
</dbReference>
<dbReference type="InterPro" id="IPR005243">
    <property type="entry name" value="THIRX-like_proc"/>
</dbReference>
<keyword evidence="2" id="KW-0676">Redox-active center</keyword>
<dbReference type="InterPro" id="IPR012336">
    <property type="entry name" value="Thioredoxin-like_fold"/>
</dbReference>
<dbReference type="AlphaFoldDB" id="A0A2T3NLT7"/>
<dbReference type="Gene3D" id="3.40.30.10">
    <property type="entry name" value="Glutaredoxin"/>
    <property type="match status" value="1"/>
</dbReference>
<proteinExistence type="predicted"/>
<organism evidence="4 5">
    <name type="scientific">Photobacterium rosenbergii</name>
    <dbReference type="NCBI Taxonomy" id="294936"/>
    <lineage>
        <taxon>Bacteria</taxon>
        <taxon>Pseudomonadati</taxon>
        <taxon>Pseudomonadota</taxon>
        <taxon>Gammaproteobacteria</taxon>
        <taxon>Vibrionales</taxon>
        <taxon>Vibrionaceae</taxon>
        <taxon>Photobacterium</taxon>
    </lineage>
</organism>
<feature type="active site" description="Nucleophile" evidence="1">
    <location>
        <position position="11"/>
    </location>
</feature>
<dbReference type="RefSeq" id="WP_107297043.1">
    <property type="nucleotide sequence ID" value="NZ_PYMB01000001.1"/>
</dbReference>
<evidence type="ECO:0000256" key="2">
    <source>
        <dbReference type="PIRSR" id="PIRSR037031-51"/>
    </source>
</evidence>
<keyword evidence="2" id="KW-1015">Disulfide bond</keyword>
<dbReference type="PANTHER" id="PTHR36450">
    <property type="entry name" value="THIOREDOXIN"/>
    <property type="match status" value="1"/>
</dbReference>
<dbReference type="PIRSF" id="PIRSF037031">
    <property type="entry name" value="Redox_disulphide_2"/>
    <property type="match status" value="1"/>
</dbReference>
<feature type="active site" description="Nucleophile" evidence="1">
    <location>
        <position position="14"/>
    </location>
</feature>
<comment type="caution">
    <text evidence="4">The sequence shown here is derived from an EMBL/GenBank/DDBJ whole genome shotgun (WGS) entry which is preliminary data.</text>
</comment>
<evidence type="ECO:0000313" key="4">
    <source>
        <dbReference type="EMBL" id="PSW16422.1"/>
    </source>
</evidence>
<dbReference type="SUPFAM" id="SSF52833">
    <property type="entry name" value="Thioredoxin-like"/>
    <property type="match status" value="1"/>
</dbReference>